<organism evidence="2 3">
    <name type="scientific">Glycine soja</name>
    <name type="common">Wild soybean</name>
    <dbReference type="NCBI Taxonomy" id="3848"/>
    <lineage>
        <taxon>Eukaryota</taxon>
        <taxon>Viridiplantae</taxon>
        <taxon>Streptophyta</taxon>
        <taxon>Embryophyta</taxon>
        <taxon>Tracheophyta</taxon>
        <taxon>Spermatophyta</taxon>
        <taxon>Magnoliopsida</taxon>
        <taxon>eudicotyledons</taxon>
        <taxon>Gunneridae</taxon>
        <taxon>Pentapetalae</taxon>
        <taxon>rosids</taxon>
        <taxon>fabids</taxon>
        <taxon>Fabales</taxon>
        <taxon>Fabaceae</taxon>
        <taxon>Papilionoideae</taxon>
        <taxon>50 kb inversion clade</taxon>
        <taxon>NPAAA clade</taxon>
        <taxon>indigoferoid/millettioid clade</taxon>
        <taxon>Phaseoleae</taxon>
        <taxon>Glycine</taxon>
        <taxon>Glycine subgen. Soja</taxon>
    </lineage>
</organism>
<reference evidence="2 3" key="1">
    <citation type="submission" date="2018-09" db="EMBL/GenBank/DDBJ databases">
        <title>A high-quality reference genome of wild soybean provides a powerful tool to mine soybean genomes.</title>
        <authorList>
            <person name="Xie M."/>
            <person name="Chung C.Y.L."/>
            <person name="Li M.-W."/>
            <person name="Wong F.-L."/>
            <person name="Chan T.-F."/>
            <person name="Lam H.-M."/>
        </authorList>
    </citation>
    <scope>NUCLEOTIDE SEQUENCE [LARGE SCALE GENOMIC DNA]</scope>
    <source>
        <strain evidence="3">cv. W05</strain>
        <tissue evidence="2">Hypocotyl of etiolated seedlings</tissue>
    </source>
</reference>
<keyword evidence="3" id="KW-1185">Reference proteome</keyword>
<dbReference type="Gene3D" id="2.40.50.140">
    <property type="entry name" value="Nucleic acid-binding proteins"/>
    <property type="match status" value="2"/>
</dbReference>
<evidence type="ECO:0000259" key="1">
    <source>
        <dbReference type="Pfam" id="PF02721"/>
    </source>
</evidence>
<evidence type="ECO:0000313" key="2">
    <source>
        <dbReference type="EMBL" id="RZB68729.1"/>
    </source>
</evidence>
<dbReference type="PANTHER" id="PTHR45786">
    <property type="entry name" value="DNA BINDING PROTEIN-LIKE"/>
    <property type="match status" value="1"/>
</dbReference>
<dbReference type="CDD" id="cd04480">
    <property type="entry name" value="RPA1_DBD_A_like"/>
    <property type="match status" value="1"/>
</dbReference>
<dbReference type="EMBL" id="QZWG01000014">
    <property type="protein sequence ID" value="RZB68729.1"/>
    <property type="molecule type" value="Genomic_DNA"/>
</dbReference>
<comment type="caution">
    <text evidence="2">The sequence shown here is derived from an EMBL/GenBank/DDBJ whole genome shotgun (WGS) entry which is preliminary data.</text>
</comment>
<evidence type="ECO:0000313" key="3">
    <source>
        <dbReference type="Proteomes" id="UP000289340"/>
    </source>
</evidence>
<dbReference type="Pfam" id="PF02721">
    <property type="entry name" value="DUF223"/>
    <property type="match status" value="1"/>
</dbReference>
<feature type="non-terminal residue" evidence="2">
    <location>
        <position position="1"/>
    </location>
</feature>
<feature type="domain" description="Replication protein A 70 kDa DNA-binding subunit B/D first OB fold" evidence="1">
    <location>
        <begin position="26"/>
        <end position="113"/>
    </location>
</feature>
<name>A0A445H566_GLYSO</name>
<dbReference type="PANTHER" id="PTHR45786:SF66">
    <property type="entry name" value="HOOK MOTIF PROTEIN, PUTATIVE-RELATED"/>
    <property type="match status" value="1"/>
</dbReference>
<proteinExistence type="predicted"/>
<dbReference type="AlphaFoldDB" id="A0A445H566"/>
<dbReference type="SUPFAM" id="SSF50249">
    <property type="entry name" value="Nucleic acid-binding proteins"/>
    <property type="match status" value="2"/>
</dbReference>
<dbReference type="InterPro" id="IPR003871">
    <property type="entry name" value="RFA1B/D_OB_1st"/>
</dbReference>
<dbReference type="InterPro" id="IPR012340">
    <property type="entry name" value="NA-bd_OB-fold"/>
</dbReference>
<protein>
    <recommendedName>
        <fullName evidence="1">Replication protein A 70 kDa DNA-binding subunit B/D first OB fold domain-containing protein</fullName>
    </recommendedName>
</protein>
<accession>A0A445H566</accession>
<gene>
    <name evidence="2" type="ORF">D0Y65_038485</name>
</gene>
<dbReference type="Proteomes" id="UP000289340">
    <property type="component" value="Chromosome 14"/>
</dbReference>
<sequence length="440" mass="49805">SGSSMQNYGSTPDKIKFIDGSRETLKLAVRITDLWFVGTPNKSEQAEMVIVDSNGDEIHVVCKTDRLKSWKADLKENCTYVMHNFKVMKNDGQFRVYEHQYKLVFTGVSVVRQSNLDHLPFKEFKFVEFSNVIASDFEAGLLVGSYPPSVSNSLKASKLLINEPVLEIQEFSERKTDIEATPFTCGCGKYNDQPVLRYRLKVMVKHKDESTKFLLRDRECAELIGQSANEVNRVKIEERDVDLNASPQALDRLLGYVLTFKVKACSKVDSPNLDCNDAPQVESPAGIQPHIVSSLSHMLDEHNVHAKSFRMARDRLADSQVDNIRLKLIATREKDGHVYNLPNVPEVVALIVGDFDPISKRDIIVETQHGELQRIHQLPCSYLGLQYPLLFPYGEDGYRVDILHCSMMPPHCSYFLCIYVSRKFSMGSFLIGKLTGSSNI</sequence>